<keyword evidence="3" id="KW-1185">Reference proteome</keyword>
<dbReference type="Pfam" id="PF11188">
    <property type="entry name" value="DUF2975"/>
    <property type="match status" value="1"/>
</dbReference>
<evidence type="ECO:0000313" key="3">
    <source>
        <dbReference type="Proteomes" id="UP001064933"/>
    </source>
</evidence>
<name>A0ABY6B3X9_9BURK</name>
<keyword evidence="1" id="KW-1133">Transmembrane helix</keyword>
<accession>A0ABY6B3X9</accession>
<protein>
    <submittedName>
        <fullName evidence="2">DUF2975 domain-containing protein</fullName>
    </submittedName>
</protein>
<evidence type="ECO:0000256" key="1">
    <source>
        <dbReference type="SAM" id="Phobius"/>
    </source>
</evidence>
<feature type="transmembrane region" description="Helical" evidence="1">
    <location>
        <begin position="153"/>
        <end position="169"/>
    </location>
</feature>
<keyword evidence="1" id="KW-0812">Transmembrane</keyword>
<feature type="transmembrane region" description="Helical" evidence="1">
    <location>
        <begin position="20"/>
        <end position="39"/>
    </location>
</feature>
<reference evidence="2" key="1">
    <citation type="submission" date="2022-10" db="EMBL/GenBank/DDBJ databases">
        <title>Characterization and whole genome sequencing of a new Roseateles species, isolated from fresh water.</title>
        <authorList>
            <person name="Guliayeva D.Y."/>
            <person name="Akhremchuk A.E."/>
            <person name="Sikolenko M.A."/>
            <person name="Valentovich L.N."/>
            <person name="Sidarenka A.V."/>
        </authorList>
    </citation>
    <scope>NUCLEOTIDE SEQUENCE</scope>
    <source>
        <strain evidence="2">BIM B-1768</strain>
    </source>
</reference>
<organism evidence="2 3">
    <name type="scientific">Roseateles amylovorans</name>
    <dbReference type="NCBI Taxonomy" id="2978473"/>
    <lineage>
        <taxon>Bacteria</taxon>
        <taxon>Pseudomonadati</taxon>
        <taxon>Pseudomonadota</taxon>
        <taxon>Betaproteobacteria</taxon>
        <taxon>Burkholderiales</taxon>
        <taxon>Sphaerotilaceae</taxon>
        <taxon>Roseateles</taxon>
    </lineage>
</organism>
<gene>
    <name evidence="2" type="ORF">N4261_06915</name>
</gene>
<dbReference type="EMBL" id="CP104562">
    <property type="protein sequence ID" value="UXH79639.1"/>
    <property type="molecule type" value="Genomic_DNA"/>
</dbReference>
<sequence length="183" mass="20277">MTESRLPSGLTRIRWIAHCVRVMAVIAMVTVVGFQWWFWSDAAWVQRTATTDWNLTGPMQLDVMARGSAAVVNLPATLLTLYALMCLWRLFGCYLRAEVFTAPAAHHLRRLGQAVIAMAVVTPLTQTATIIALTLGNPPGKRQLIVGLSSQHYIVLLCGLVLLAMALIMREAQRMAQENAEFV</sequence>
<dbReference type="InterPro" id="IPR021354">
    <property type="entry name" value="DUF2975"/>
</dbReference>
<evidence type="ECO:0000313" key="2">
    <source>
        <dbReference type="EMBL" id="UXH79639.1"/>
    </source>
</evidence>
<feature type="transmembrane region" description="Helical" evidence="1">
    <location>
        <begin position="69"/>
        <end position="91"/>
    </location>
</feature>
<dbReference type="Proteomes" id="UP001064933">
    <property type="component" value="Chromosome"/>
</dbReference>
<feature type="transmembrane region" description="Helical" evidence="1">
    <location>
        <begin position="111"/>
        <end position="133"/>
    </location>
</feature>
<keyword evidence="1" id="KW-0472">Membrane</keyword>
<dbReference type="RefSeq" id="WP_261759459.1">
    <property type="nucleotide sequence ID" value="NZ_CP104562.2"/>
</dbReference>
<proteinExistence type="predicted"/>